<dbReference type="EMBL" id="CP046045">
    <property type="protein sequence ID" value="QGM27350.1"/>
    <property type="molecule type" value="Genomic_DNA"/>
</dbReference>
<proteinExistence type="predicted"/>
<accession>A0AAP9GTT7</accession>
<sequence length="68" mass="8066">MMEIDRRIRAKEFMQLLAIGKDKFYALVNSGDIKQPVRLSEKDVFWYSSYVKNKVEEHKTESDMIAHT</sequence>
<name>A0AAP9GTT7_9GAMM</name>
<dbReference type="Pfam" id="PF05930">
    <property type="entry name" value="Phage_AlpA"/>
    <property type="match status" value="1"/>
</dbReference>
<organism evidence="1 2">
    <name type="scientific">Acinetobacter towneri</name>
    <dbReference type="NCBI Taxonomy" id="202956"/>
    <lineage>
        <taxon>Bacteria</taxon>
        <taxon>Pseudomonadati</taxon>
        <taxon>Pseudomonadota</taxon>
        <taxon>Gammaproteobacteria</taxon>
        <taxon>Moraxellales</taxon>
        <taxon>Moraxellaceae</taxon>
        <taxon>Acinetobacter</taxon>
    </lineage>
</organism>
<evidence type="ECO:0000313" key="2">
    <source>
        <dbReference type="Proteomes" id="UP000405075"/>
    </source>
</evidence>
<dbReference type="AlphaFoldDB" id="A0AAP9GTT7"/>
<dbReference type="InterPro" id="IPR010260">
    <property type="entry name" value="AlpA"/>
</dbReference>
<gene>
    <name evidence="1" type="ORF">GJD93_06520</name>
</gene>
<reference evidence="2" key="1">
    <citation type="submission" date="2019-11" db="EMBL/GenBank/DDBJ databases">
        <title>Escherichia coli 1916D6.</title>
        <authorList>
            <person name="Yao H."/>
            <person name="Du X."/>
            <person name="Yu R."/>
            <person name="Li A."/>
        </authorList>
    </citation>
    <scope>NUCLEOTIDE SEQUENCE [LARGE SCALE GENOMIC DNA]</scope>
    <source>
        <strain evidence="2">19110F47</strain>
    </source>
</reference>
<dbReference type="Proteomes" id="UP000405075">
    <property type="component" value="Chromosome"/>
</dbReference>
<protein>
    <submittedName>
        <fullName evidence="1">AlpA family phage regulatory protein</fullName>
    </submittedName>
</protein>
<evidence type="ECO:0000313" key="1">
    <source>
        <dbReference type="EMBL" id="QGM27350.1"/>
    </source>
</evidence>